<dbReference type="PANTHER" id="PTHR10099">
    <property type="entry name" value="PHOSPHORIBOSYLFORMYLGLYCINAMIDINE SYNTHASE"/>
    <property type="match status" value="1"/>
</dbReference>
<evidence type="ECO:0000256" key="4">
    <source>
        <dbReference type="ARBA" id="ARBA00022755"/>
    </source>
</evidence>
<evidence type="ECO:0000256" key="2">
    <source>
        <dbReference type="ARBA" id="ARBA00022598"/>
    </source>
</evidence>
<dbReference type="InterPro" id="IPR029062">
    <property type="entry name" value="Class_I_gatase-like"/>
</dbReference>
<comment type="caution">
    <text evidence="8">The sequence shown here is derived from an EMBL/GenBank/DDBJ whole genome shotgun (WGS) entry which is preliminary data.</text>
</comment>
<dbReference type="GO" id="GO:0004642">
    <property type="term" value="F:phosphoribosylformylglycinamidine synthase activity"/>
    <property type="evidence" value="ECO:0007669"/>
    <property type="project" value="UniProtKB-EC"/>
</dbReference>
<evidence type="ECO:0000313" key="9">
    <source>
        <dbReference type="Proteomes" id="UP000050360"/>
    </source>
</evidence>
<dbReference type="SMART" id="SM01211">
    <property type="entry name" value="GATase_5"/>
    <property type="match status" value="1"/>
</dbReference>
<keyword evidence="2 8" id="KW-0436">Ligase</keyword>
<organism evidence="8 9">
    <name type="scientific">Candidatus Methanoperedens nitratireducens</name>
    <dbReference type="NCBI Taxonomy" id="1392998"/>
    <lineage>
        <taxon>Archaea</taxon>
        <taxon>Methanobacteriati</taxon>
        <taxon>Methanobacteriota</taxon>
        <taxon>Stenosarchaea group</taxon>
        <taxon>Methanomicrobia</taxon>
        <taxon>Methanosarcinales</taxon>
        <taxon>ANME-2 cluster</taxon>
        <taxon>Candidatus Methanoperedentaceae</taxon>
        <taxon>Candidatus Methanoperedens</taxon>
    </lineage>
</organism>
<reference evidence="8 9" key="1">
    <citation type="submission" date="2015-09" db="EMBL/GenBank/DDBJ databases">
        <title>A metagenomics-based metabolic model of nitrate-dependent anaerobic oxidation of methane by Methanoperedens-like archaea.</title>
        <authorList>
            <person name="Arshad A."/>
            <person name="Speth D.R."/>
            <person name="De Graaf R.M."/>
            <person name="Op Den Camp H.J."/>
            <person name="Jetten M.S."/>
            <person name="Welte C.U."/>
        </authorList>
    </citation>
    <scope>NUCLEOTIDE SEQUENCE [LARGE SCALE GENOMIC DNA]</scope>
</reference>
<dbReference type="CDD" id="cd01740">
    <property type="entry name" value="GATase1_FGAR_AT"/>
    <property type="match status" value="1"/>
</dbReference>
<dbReference type="GO" id="GO:0016787">
    <property type="term" value="F:hydrolase activity"/>
    <property type="evidence" value="ECO:0007669"/>
    <property type="project" value="UniProtKB-KW"/>
</dbReference>
<keyword evidence="5" id="KW-0378">Hydrolase</keyword>
<sequence length="261" mass="29229">MTPKVLVLTGYGINCDMETQHAFKLAGAEAKRVHINDLINGKERLEDYHILAFPGGFSFGDDIASGKVLANMIKYNIGEQIQEFIDTGKLIIGICNGFQAMVKMGLLPGFNGDYATQEVTLTFNDSGRFEDRWVHLKANERSKCVFMKGIDRIYLPVRHGEGKFIAKNPQVFAELRKGNHIVLQYTDTQGNSAGYPHNPNGSIDNIAAICDETGRIFGMMPHPEAFQHRTNHPRWTREELPEEGAGIAIFRNAVEYVKDNL</sequence>
<dbReference type="EC" id="6.3.5.3" evidence="8"/>
<name>A0A0P8C824_9EURY</name>
<keyword evidence="4" id="KW-0658">Purine biosynthesis</keyword>
<gene>
    <name evidence="8" type="ORF">MPEBLZ_02463</name>
</gene>
<evidence type="ECO:0000256" key="1">
    <source>
        <dbReference type="ARBA" id="ARBA00022490"/>
    </source>
</evidence>
<dbReference type="GO" id="GO:0005737">
    <property type="term" value="C:cytoplasm"/>
    <property type="evidence" value="ECO:0007669"/>
    <property type="project" value="TreeGrafter"/>
</dbReference>
<dbReference type="Pfam" id="PF13507">
    <property type="entry name" value="GATase_5"/>
    <property type="match status" value="1"/>
</dbReference>
<keyword evidence="3" id="KW-0547">Nucleotide-binding</keyword>
<evidence type="ECO:0000256" key="7">
    <source>
        <dbReference type="ARBA" id="ARBA00022962"/>
    </source>
</evidence>
<dbReference type="SUPFAM" id="SSF52317">
    <property type="entry name" value="Class I glutamine amidotransferase-like"/>
    <property type="match status" value="1"/>
</dbReference>
<dbReference type="PATRIC" id="fig|1719120.3.peg.2687"/>
<evidence type="ECO:0000256" key="6">
    <source>
        <dbReference type="ARBA" id="ARBA00022840"/>
    </source>
</evidence>
<evidence type="ECO:0000256" key="5">
    <source>
        <dbReference type="ARBA" id="ARBA00022801"/>
    </source>
</evidence>
<evidence type="ECO:0000313" key="8">
    <source>
        <dbReference type="EMBL" id="KPQ42957.1"/>
    </source>
</evidence>
<dbReference type="EMBL" id="LKCM01000191">
    <property type="protein sequence ID" value="KPQ42957.1"/>
    <property type="molecule type" value="Genomic_DNA"/>
</dbReference>
<dbReference type="PROSITE" id="PS51273">
    <property type="entry name" value="GATASE_TYPE_1"/>
    <property type="match status" value="1"/>
</dbReference>
<dbReference type="GO" id="GO:0006189">
    <property type="term" value="P:'de novo' IMP biosynthetic process"/>
    <property type="evidence" value="ECO:0007669"/>
    <property type="project" value="InterPro"/>
</dbReference>
<dbReference type="PANTHER" id="PTHR10099:SF1">
    <property type="entry name" value="PHOSPHORIBOSYLFORMYLGLYCINAMIDINE SYNTHASE"/>
    <property type="match status" value="1"/>
</dbReference>
<accession>A0A0P8C824</accession>
<keyword evidence="7" id="KW-0315">Glutamine amidotransferase</keyword>
<proteinExistence type="predicted"/>
<keyword evidence="6" id="KW-0067">ATP-binding</keyword>
<protein>
    <submittedName>
        <fullName evidence="8">Phosphoribosylformylglycinamidine synthase I</fullName>
        <ecNumber evidence="8">6.3.5.3</ecNumber>
    </submittedName>
</protein>
<dbReference type="InterPro" id="IPR010075">
    <property type="entry name" value="PRibForGlyAmidine_synth_PurQ"/>
</dbReference>
<keyword evidence="1" id="KW-0963">Cytoplasm</keyword>
<dbReference type="AlphaFoldDB" id="A0A0P8C824"/>
<evidence type="ECO:0000256" key="3">
    <source>
        <dbReference type="ARBA" id="ARBA00022741"/>
    </source>
</evidence>
<dbReference type="GO" id="GO:0005524">
    <property type="term" value="F:ATP binding"/>
    <property type="evidence" value="ECO:0007669"/>
    <property type="project" value="UniProtKB-KW"/>
</dbReference>
<dbReference type="NCBIfam" id="TIGR01737">
    <property type="entry name" value="FGAM_synth_I"/>
    <property type="match status" value="1"/>
</dbReference>
<dbReference type="Proteomes" id="UP000050360">
    <property type="component" value="Unassembled WGS sequence"/>
</dbReference>
<dbReference type="PIRSF" id="PIRSF001586">
    <property type="entry name" value="FGAM_synth_I"/>
    <property type="match status" value="1"/>
</dbReference>
<dbReference type="Gene3D" id="3.40.50.880">
    <property type="match status" value="1"/>
</dbReference>